<dbReference type="InterPro" id="IPR017871">
    <property type="entry name" value="ABC_transporter-like_CS"/>
</dbReference>
<dbReference type="InterPro" id="IPR045865">
    <property type="entry name" value="ACT-like_dom_sf"/>
</dbReference>
<keyword evidence="3" id="KW-0547">Nucleotide-binding</keyword>
<evidence type="ECO:0000256" key="4">
    <source>
        <dbReference type="ARBA" id="ARBA00022840"/>
    </source>
</evidence>
<dbReference type="CDD" id="cd03258">
    <property type="entry name" value="ABC_MetN_methionine_transporter"/>
    <property type="match status" value="1"/>
</dbReference>
<dbReference type="PROSITE" id="PS00211">
    <property type="entry name" value="ABC_TRANSPORTER_1"/>
    <property type="match status" value="1"/>
</dbReference>
<dbReference type="Pfam" id="PF00005">
    <property type="entry name" value="ABC_tran"/>
    <property type="match status" value="1"/>
</dbReference>
<organism evidence="9 10">
    <name type="scientific">Leptotrichia wadei</name>
    <dbReference type="NCBI Taxonomy" id="157687"/>
    <lineage>
        <taxon>Bacteria</taxon>
        <taxon>Fusobacteriati</taxon>
        <taxon>Fusobacteriota</taxon>
        <taxon>Fusobacteriia</taxon>
        <taxon>Fusobacteriales</taxon>
        <taxon>Leptotrichiaceae</taxon>
        <taxon>Leptotrichia</taxon>
    </lineage>
</organism>
<keyword evidence="5" id="KW-1278">Translocase</keyword>
<dbReference type="PANTHER" id="PTHR43166">
    <property type="entry name" value="AMINO ACID IMPORT ATP-BINDING PROTEIN"/>
    <property type="match status" value="1"/>
</dbReference>
<evidence type="ECO:0000313" key="9">
    <source>
        <dbReference type="EMBL" id="KXB65450.1"/>
    </source>
</evidence>
<dbReference type="InterPro" id="IPR003439">
    <property type="entry name" value="ABC_transporter-like_ATP-bd"/>
</dbReference>
<dbReference type="GO" id="GO:0005524">
    <property type="term" value="F:ATP binding"/>
    <property type="evidence" value="ECO:0007669"/>
    <property type="project" value="UniProtKB-KW"/>
</dbReference>
<dbReference type="PROSITE" id="PS50893">
    <property type="entry name" value="ABC_TRANSPORTER_2"/>
    <property type="match status" value="1"/>
</dbReference>
<dbReference type="Gene3D" id="3.40.50.300">
    <property type="entry name" value="P-loop containing nucleotide triphosphate hydrolases"/>
    <property type="match status" value="1"/>
</dbReference>
<dbReference type="GO" id="GO:0006865">
    <property type="term" value="P:amino acid transport"/>
    <property type="evidence" value="ECO:0007669"/>
    <property type="project" value="UniProtKB-KW"/>
</dbReference>
<keyword evidence="10" id="KW-1185">Reference proteome</keyword>
<comment type="caution">
    <text evidence="9">The sequence shown here is derived from an EMBL/GenBank/DDBJ whole genome shotgun (WGS) entry which is preliminary data.</text>
</comment>
<evidence type="ECO:0000256" key="7">
    <source>
        <dbReference type="ARBA" id="ARBA00023136"/>
    </source>
</evidence>
<evidence type="ECO:0000256" key="3">
    <source>
        <dbReference type="ARBA" id="ARBA00022741"/>
    </source>
</evidence>
<evidence type="ECO:0000256" key="2">
    <source>
        <dbReference type="ARBA" id="ARBA00022475"/>
    </source>
</evidence>
<proteinExistence type="predicted"/>
<keyword evidence="1" id="KW-0813">Transport</keyword>
<dbReference type="InterPro" id="IPR041701">
    <property type="entry name" value="MetN_ABC"/>
</dbReference>
<evidence type="ECO:0000256" key="6">
    <source>
        <dbReference type="ARBA" id="ARBA00022970"/>
    </source>
</evidence>
<dbReference type="STRING" id="157687.HMPREF3180_01129"/>
<dbReference type="AlphaFoldDB" id="A0A134AD32"/>
<dbReference type="OrthoDB" id="9804199at2"/>
<evidence type="ECO:0000259" key="8">
    <source>
        <dbReference type="PROSITE" id="PS50893"/>
    </source>
</evidence>
<dbReference type="SMART" id="SM00930">
    <property type="entry name" value="NIL"/>
    <property type="match status" value="1"/>
</dbReference>
<gene>
    <name evidence="9" type="ORF">HMPREF3180_01129</name>
</gene>
<dbReference type="PATRIC" id="fig|157687.3.peg.1124"/>
<dbReference type="Proteomes" id="UP000070483">
    <property type="component" value="Unassembled WGS sequence"/>
</dbReference>
<sequence>MEGFIKIKNLIKKYQLNNGKGLVAVNNVNLDIGQGDIYGIMGLSGAGKSTLIRLLNRLEEPTSGEILVKQEIVDKKNNTITGYEDKNILKFNMKMLREYRKKTGMIFQHFNLLNSRNVAENVAFPLEISKWKKKDIEKRVDELLEIVGLSDKKLNYPEQLSGGQKQRVAIARALANNPKILLSDEATSALDPRTTNSILELLKDINKKFGITIILITHQMEVIKKICNKTAIMSDGQIIEKGETKEIFLNPKTDLAKEFVGNISHEEFRTEEEKKQREENNGKLRLRLKYNEDQVNESYITKIIRKYDVEVNILSGFIDKVGDIIVGNLLIEISASEEKAKDIVEWLKENKIDSEVL</sequence>
<dbReference type="InterPro" id="IPR027417">
    <property type="entry name" value="P-loop_NTPase"/>
</dbReference>
<name>A0A134AD32_9FUSO</name>
<dbReference type="Pfam" id="PF09383">
    <property type="entry name" value="NIL"/>
    <property type="match status" value="1"/>
</dbReference>
<dbReference type="RefSeq" id="WP_060917882.1">
    <property type="nucleotide sequence ID" value="NZ_KQ960073.1"/>
</dbReference>
<dbReference type="SUPFAM" id="SSF52540">
    <property type="entry name" value="P-loop containing nucleoside triphosphate hydrolases"/>
    <property type="match status" value="1"/>
</dbReference>
<evidence type="ECO:0000313" key="10">
    <source>
        <dbReference type="Proteomes" id="UP000070483"/>
    </source>
</evidence>
<accession>A0A134AD32</accession>
<dbReference type="GO" id="GO:0016887">
    <property type="term" value="F:ATP hydrolysis activity"/>
    <property type="evidence" value="ECO:0007669"/>
    <property type="project" value="InterPro"/>
</dbReference>
<protein>
    <submittedName>
        <fullName evidence="9">ABC transporter, ATP-binding protein</fullName>
    </submittedName>
</protein>
<keyword evidence="2" id="KW-1003">Cell membrane</keyword>
<keyword evidence="6" id="KW-0029">Amino-acid transport</keyword>
<dbReference type="InterPro" id="IPR018449">
    <property type="entry name" value="NIL_domain"/>
</dbReference>
<evidence type="ECO:0000256" key="5">
    <source>
        <dbReference type="ARBA" id="ARBA00022967"/>
    </source>
</evidence>
<dbReference type="SMART" id="SM00382">
    <property type="entry name" value="AAA"/>
    <property type="match status" value="1"/>
</dbReference>
<dbReference type="EMBL" id="LSDD01000089">
    <property type="protein sequence ID" value="KXB65450.1"/>
    <property type="molecule type" value="Genomic_DNA"/>
</dbReference>
<keyword evidence="7" id="KW-0472">Membrane</keyword>
<dbReference type="InterPro" id="IPR050086">
    <property type="entry name" value="MetN_ABC_transporter-like"/>
</dbReference>
<evidence type="ECO:0000256" key="1">
    <source>
        <dbReference type="ARBA" id="ARBA00022448"/>
    </source>
</evidence>
<dbReference type="Gene3D" id="3.30.70.260">
    <property type="match status" value="1"/>
</dbReference>
<feature type="domain" description="ABC transporter" evidence="8">
    <location>
        <begin position="5"/>
        <end position="260"/>
    </location>
</feature>
<dbReference type="InterPro" id="IPR003593">
    <property type="entry name" value="AAA+_ATPase"/>
</dbReference>
<keyword evidence="4 9" id="KW-0067">ATP-binding</keyword>
<dbReference type="PANTHER" id="PTHR43166:SF30">
    <property type="entry name" value="METHIONINE IMPORT ATP-BINDING PROTEIN METN"/>
    <property type="match status" value="1"/>
</dbReference>
<dbReference type="SUPFAM" id="SSF55021">
    <property type="entry name" value="ACT-like"/>
    <property type="match status" value="1"/>
</dbReference>
<reference evidence="10" key="1">
    <citation type="submission" date="2016-01" db="EMBL/GenBank/DDBJ databases">
        <authorList>
            <person name="Mitreva M."/>
            <person name="Pepin K.H."/>
            <person name="Mihindukulasuriya K.A."/>
            <person name="Fulton R."/>
            <person name="Fronick C."/>
            <person name="O'Laughlin M."/>
            <person name="Miner T."/>
            <person name="Herter B."/>
            <person name="Rosa B.A."/>
            <person name="Cordes M."/>
            <person name="Tomlinson C."/>
            <person name="Wollam A."/>
            <person name="Palsikar V.B."/>
            <person name="Mardis E.R."/>
            <person name="Wilson R.K."/>
        </authorList>
    </citation>
    <scope>NUCLEOTIDE SEQUENCE [LARGE SCALE GENOMIC DNA]</scope>
    <source>
        <strain evidence="10">KA00185</strain>
    </source>
</reference>